<keyword evidence="2" id="KW-0808">Transferase</keyword>
<dbReference type="PANTHER" id="PTHR47739:SF1">
    <property type="entry name" value="TRNA1(VAL) (ADENINE(37)-N6)-METHYLTRANSFERASE"/>
    <property type="match status" value="1"/>
</dbReference>
<protein>
    <submittedName>
        <fullName evidence="2">Methyltransferase</fullName>
    </submittedName>
</protein>
<dbReference type="PROSITE" id="PS00092">
    <property type="entry name" value="N6_MTASE"/>
    <property type="match status" value="1"/>
</dbReference>
<evidence type="ECO:0000259" key="1">
    <source>
        <dbReference type="Pfam" id="PF05175"/>
    </source>
</evidence>
<dbReference type="GO" id="GO:0008170">
    <property type="term" value="F:N-methyltransferase activity"/>
    <property type="evidence" value="ECO:0007669"/>
    <property type="project" value="UniProtKB-ARBA"/>
</dbReference>
<dbReference type="EMBL" id="CP060490">
    <property type="protein sequence ID" value="QNL44837.1"/>
    <property type="molecule type" value="Genomic_DNA"/>
</dbReference>
<dbReference type="InterPro" id="IPR002052">
    <property type="entry name" value="DNA_methylase_N6_adenine_CS"/>
</dbReference>
<keyword evidence="2" id="KW-0489">Methyltransferase</keyword>
<dbReference type="GO" id="GO:0032259">
    <property type="term" value="P:methylation"/>
    <property type="evidence" value="ECO:0007669"/>
    <property type="project" value="UniProtKB-KW"/>
</dbReference>
<dbReference type="AlphaFoldDB" id="A0A7G9B5K6"/>
<dbReference type="RefSeq" id="WP_187333421.1">
    <property type="nucleotide sequence ID" value="NZ_CP060490.1"/>
</dbReference>
<sequence length="245" mass="26979">MERMDQLWPGGPRYYYDDAYFPPGTDSFLLGAFPRLRPGERVCDLGCGTGLLGLLMLAREPSLHVTGVDIQPGPLALARKSAAESHFDMSFLQADLRHPEQLPPAGSFDLVVCNPPYFKPDSGFAARGQARRIARAEETASLEEVCAAAARLLRWGGRLALVYRPERLCDLMCALRGCGIEPKRLRWVESRIGTAPSLLLLEGRRGGGSGLTTEPPLVLRDQLGRDTPEVDAIYFRNRTTEDAPL</sequence>
<dbReference type="InterPro" id="IPR050210">
    <property type="entry name" value="tRNA_Adenine-N(6)_MTase"/>
</dbReference>
<dbReference type="SUPFAM" id="SSF53335">
    <property type="entry name" value="S-adenosyl-L-methionine-dependent methyltransferases"/>
    <property type="match status" value="1"/>
</dbReference>
<name>A0A7G9B5K6_9FIRM</name>
<organism evidence="2 3">
    <name type="scientific">Oscillibacter hominis</name>
    <dbReference type="NCBI Taxonomy" id="2763056"/>
    <lineage>
        <taxon>Bacteria</taxon>
        <taxon>Bacillati</taxon>
        <taxon>Bacillota</taxon>
        <taxon>Clostridia</taxon>
        <taxon>Eubacteriales</taxon>
        <taxon>Oscillospiraceae</taxon>
        <taxon>Oscillibacter</taxon>
    </lineage>
</organism>
<dbReference type="InterPro" id="IPR029063">
    <property type="entry name" value="SAM-dependent_MTases_sf"/>
</dbReference>
<dbReference type="KEGG" id="ohi:H8790_01940"/>
<accession>A0A7G9B5K6</accession>
<dbReference type="InterPro" id="IPR007848">
    <property type="entry name" value="Small_mtfrase_dom"/>
</dbReference>
<dbReference type="Proteomes" id="UP000515960">
    <property type="component" value="Chromosome"/>
</dbReference>
<dbReference type="PANTHER" id="PTHR47739">
    <property type="entry name" value="TRNA1(VAL) (ADENINE(37)-N6)-METHYLTRANSFERASE"/>
    <property type="match status" value="1"/>
</dbReference>
<reference evidence="2 3" key="1">
    <citation type="submission" date="2020-08" db="EMBL/GenBank/DDBJ databases">
        <authorList>
            <person name="Liu C."/>
            <person name="Sun Q."/>
        </authorList>
    </citation>
    <scope>NUCLEOTIDE SEQUENCE [LARGE SCALE GENOMIC DNA]</scope>
    <source>
        <strain evidence="2 3">NSJ-62</strain>
    </source>
</reference>
<dbReference type="GO" id="GO:0008757">
    <property type="term" value="F:S-adenosylmethionine-dependent methyltransferase activity"/>
    <property type="evidence" value="ECO:0007669"/>
    <property type="project" value="UniProtKB-ARBA"/>
</dbReference>
<evidence type="ECO:0000313" key="3">
    <source>
        <dbReference type="Proteomes" id="UP000515960"/>
    </source>
</evidence>
<gene>
    <name evidence="2" type="ORF">H8790_01940</name>
</gene>
<dbReference type="Pfam" id="PF05175">
    <property type="entry name" value="MTS"/>
    <property type="match status" value="1"/>
</dbReference>
<dbReference type="Gene3D" id="3.40.50.150">
    <property type="entry name" value="Vaccinia Virus protein VP39"/>
    <property type="match status" value="1"/>
</dbReference>
<feature type="domain" description="Methyltransferase small" evidence="1">
    <location>
        <begin position="28"/>
        <end position="164"/>
    </location>
</feature>
<proteinExistence type="predicted"/>
<dbReference type="GO" id="GO:0003676">
    <property type="term" value="F:nucleic acid binding"/>
    <property type="evidence" value="ECO:0007669"/>
    <property type="project" value="InterPro"/>
</dbReference>
<evidence type="ECO:0000313" key="2">
    <source>
        <dbReference type="EMBL" id="QNL44837.1"/>
    </source>
</evidence>
<keyword evidence="3" id="KW-1185">Reference proteome</keyword>
<dbReference type="CDD" id="cd02440">
    <property type="entry name" value="AdoMet_MTases"/>
    <property type="match status" value="1"/>
</dbReference>